<dbReference type="OrthoDB" id="292964at2759"/>
<dbReference type="OMA" id="KQQHSPN"/>
<feature type="compositionally biased region" description="Basic and acidic residues" evidence="8">
    <location>
        <begin position="696"/>
        <end position="706"/>
    </location>
</feature>
<keyword evidence="4 7" id="KW-0833">Ubl conjugation pathway</keyword>
<protein>
    <recommendedName>
        <fullName evidence="7">Ubiquitin carboxyl-terminal hydrolase</fullName>
        <ecNumber evidence="7">3.4.19.12</ecNumber>
    </recommendedName>
</protein>
<feature type="compositionally biased region" description="Basic and acidic residues" evidence="8">
    <location>
        <begin position="662"/>
        <end position="672"/>
    </location>
</feature>
<feature type="compositionally biased region" description="Basic and acidic residues" evidence="8">
    <location>
        <begin position="641"/>
        <end position="656"/>
    </location>
</feature>
<evidence type="ECO:0000256" key="3">
    <source>
        <dbReference type="ARBA" id="ARBA00022670"/>
    </source>
</evidence>
<comment type="function">
    <text evidence="7">Recognizes and hydrolyzes the peptide bond at the C-terminal Gly of ubiquitin. Involved in the processing of poly-ubiquitin precursors as well as that of ubiquitinated proteins.</text>
</comment>
<name>A0A087G8Z5_ARAAL</name>
<reference evidence="11" key="1">
    <citation type="journal article" date="2015" name="Nat. Plants">
        <title>Genome expansion of Arabis alpina linked with retrotransposition and reduced symmetric DNA methylation.</title>
        <authorList>
            <person name="Willing E.M."/>
            <person name="Rawat V."/>
            <person name="Mandakova T."/>
            <person name="Maumus F."/>
            <person name="James G.V."/>
            <person name="Nordstroem K.J."/>
            <person name="Becker C."/>
            <person name="Warthmann N."/>
            <person name="Chica C."/>
            <person name="Szarzynska B."/>
            <person name="Zytnicki M."/>
            <person name="Albani M.C."/>
            <person name="Kiefer C."/>
            <person name="Bergonzi S."/>
            <person name="Castaings L."/>
            <person name="Mateos J.L."/>
            <person name="Berns M.C."/>
            <person name="Bujdoso N."/>
            <person name="Piofczyk T."/>
            <person name="de Lorenzo L."/>
            <person name="Barrero-Sicilia C."/>
            <person name="Mateos I."/>
            <person name="Piednoel M."/>
            <person name="Hagmann J."/>
            <person name="Chen-Min-Tao R."/>
            <person name="Iglesias-Fernandez R."/>
            <person name="Schuster S.C."/>
            <person name="Alonso-Blanco C."/>
            <person name="Roudier F."/>
            <person name="Carbonero P."/>
            <person name="Paz-Ares J."/>
            <person name="Davis S.J."/>
            <person name="Pecinka A."/>
            <person name="Quesneville H."/>
            <person name="Colot V."/>
            <person name="Lysak M.A."/>
            <person name="Weigel D."/>
            <person name="Coupland G."/>
            <person name="Schneeberger K."/>
        </authorList>
    </citation>
    <scope>NUCLEOTIDE SEQUENCE [LARGE SCALE GENOMIC DNA]</scope>
    <source>
        <strain evidence="11">cv. Pajares</strain>
    </source>
</reference>
<accession>A0A087G8Z5</accession>
<evidence type="ECO:0000256" key="1">
    <source>
        <dbReference type="ARBA" id="ARBA00000707"/>
    </source>
</evidence>
<dbReference type="PROSITE" id="PS50235">
    <property type="entry name" value="USP_3"/>
    <property type="match status" value="1"/>
</dbReference>
<dbReference type="InterPro" id="IPR028889">
    <property type="entry name" value="USP"/>
</dbReference>
<feature type="region of interest" description="Disordered" evidence="8">
    <location>
        <begin position="623"/>
        <end position="770"/>
    </location>
</feature>
<proteinExistence type="inferred from homology"/>
<feature type="compositionally biased region" description="Basic and acidic residues" evidence="8">
    <location>
        <begin position="747"/>
        <end position="769"/>
    </location>
</feature>
<dbReference type="Gramene" id="KFK26347">
    <property type="protein sequence ID" value="KFK26347"/>
    <property type="gene ID" value="AALP_AA8G236000"/>
</dbReference>
<dbReference type="InterPro" id="IPR018200">
    <property type="entry name" value="USP_CS"/>
</dbReference>
<dbReference type="Pfam" id="PF25242">
    <property type="entry name" value="Ubiquitin_UBP8"/>
    <property type="match status" value="1"/>
</dbReference>
<keyword evidence="3 7" id="KW-0645">Protease</keyword>
<dbReference type="Proteomes" id="UP000029120">
    <property type="component" value="Chromosome 8"/>
</dbReference>
<dbReference type="SUPFAM" id="SSF54001">
    <property type="entry name" value="Cysteine proteinases"/>
    <property type="match status" value="1"/>
</dbReference>
<comment type="catalytic activity">
    <reaction evidence="1 7">
        <text>Thiol-dependent hydrolysis of ester, thioester, amide, peptide and isopeptide bonds formed by the C-terminal Gly of ubiquitin (a 76-residue protein attached to proteins as an intracellular targeting signal).</text>
        <dbReference type="EC" id="3.4.19.12"/>
    </reaction>
</comment>
<dbReference type="InterPro" id="IPR050185">
    <property type="entry name" value="Ub_carboxyl-term_hydrolase"/>
</dbReference>
<sequence length="994" mass="111206">MSGTSPEESPDSTQRIDSFNGEQRVYFVPLRWWKDAQESLPAESVEKREVLYTATTGSAYGGPMKLINNIFNSDILFDLRREGDAVPNGETGEASVSGRDFALVSSDMWLQALKWHHDDKNSERGVKSFSAGGVDRGDVYPVQLRLTILQETNSLAVKISKKDNSVECFRRACKIFSLDSEQLRIWDISGQTTLFFESDVSNSKDCQQQTDQEMLLELQIYGLSDSIKLKESKKEDGSTQQANGITNGINGGSTFRFGRSNSLSFLAKAGEAGTLGLTGLQNLGNTCFMNSSLQCLAHTPKLVDFFLGEYSREINLDNPLGMKGEIALAFGDLLRSLWAPGASTMAPRTFKAKLARFAPQFSGFNQHDSQELLAFLLDGLHEDLNRVKNKPYVEAKDGDGRPDEEVADEYWRNHVARNDSIIVDVCQGQYKSTLVCPICKKVSVMFDPFMYLSLPLPCTSMRTMDLTVMSANGSSLPVSLTVNVPKFGKFEDLQKALVTACSLPEDETLLVTEVYNNRIIRFLEDPTDSLTLIRDGDKLVVYRLKKDANNSPLIVFMHQKLEEQFILGKSSPTWKAFGIPLVSRLDDLKNGSDVENLYLKLLSSFKMPTEFFADNFESPIKEEATDKAATDETIEDTNSIDAKETTDKAATEETTKDTNSIDAKETTDKAATEDLNSTDAKETTDKATTEDINSIDAKETTDKAATEDSNSADAKKTTDKAATEDMKSTDAKQTTDKAATEDTNSTDAKETADKAATEDTKTSDAKETTESLPDPVLRLYITDDRGNLIESEILKEKPVTIKSKRVNVLGRWPVKELDVYDTCLLSSLPEVSKFGTKRPQESVSLYKCLEAFLTEEPLGPDDMWYCPSCKEHRQAIKKLDLWRLPEILVIHLKRFSYSRFMKNKLEAYVDFPLDDLDLSSYISYKNGQTTYRYMLYAISNHYGSMGGGHYTAYVHHGGDRWYDFDDSHVTPISQDKIKTSAAYVLFYKRLVENK</sequence>
<keyword evidence="6 7" id="KW-0788">Thiol protease</keyword>
<dbReference type="InterPro" id="IPR001394">
    <property type="entry name" value="Peptidase_C19_UCH"/>
</dbReference>
<dbReference type="Gene3D" id="3.90.70.10">
    <property type="entry name" value="Cysteine proteinases"/>
    <property type="match status" value="2"/>
</dbReference>
<dbReference type="Pfam" id="PF00443">
    <property type="entry name" value="UCH"/>
    <property type="match status" value="2"/>
</dbReference>
<evidence type="ECO:0000313" key="10">
    <source>
        <dbReference type="EMBL" id="KFK26347.1"/>
    </source>
</evidence>
<evidence type="ECO:0000259" key="9">
    <source>
        <dbReference type="PROSITE" id="PS50235"/>
    </source>
</evidence>
<feature type="domain" description="USP" evidence="9">
    <location>
        <begin position="278"/>
        <end position="990"/>
    </location>
</feature>
<evidence type="ECO:0000256" key="2">
    <source>
        <dbReference type="ARBA" id="ARBA00009085"/>
    </source>
</evidence>
<dbReference type="GO" id="GO:0006508">
    <property type="term" value="P:proteolysis"/>
    <property type="evidence" value="ECO:0007669"/>
    <property type="project" value="UniProtKB-KW"/>
</dbReference>
<feature type="compositionally biased region" description="Basic and acidic residues" evidence="8">
    <location>
        <begin position="713"/>
        <end position="740"/>
    </location>
</feature>
<dbReference type="AlphaFoldDB" id="A0A087G8Z5"/>
<dbReference type="InterPro" id="IPR038765">
    <property type="entry name" value="Papain-like_cys_pep_sf"/>
</dbReference>
<comment type="similarity">
    <text evidence="2 7">Belongs to the peptidase C19 family.</text>
</comment>
<gene>
    <name evidence="10" type="ordered locus">AALP_Aa8g236000</name>
</gene>
<organism evidence="10 11">
    <name type="scientific">Arabis alpina</name>
    <name type="common">Alpine rock-cress</name>
    <dbReference type="NCBI Taxonomy" id="50452"/>
    <lineage>
        <taxon>Eukaryota</taxon>
        <taxon>Viridiplantae</taxon>
        <taxon>Streptophyta</taxon>
        <taxon>Embryophyta</taxon>
        <taxon>Tracheophyta</taxon>
        <taxon>Spermatophyta</taxon>
        <taxon>Magnoliopsida</taxon>
        <taxon>eudicotyledons</taxon>
        <taxon>Gunneridae</taxon>
        <taxon>Pentapetalae</taxon>
        <taxon>rosids</taxon>
        <taxon>malvids</taxon>
        <taxon>Brassicales</taxon>
        <taxon>Brassicaceae</taxon>
        <taxon>Arabideae</taxon>
        <taxon>Arabis</taxon>
    </lineage>
</organism>
<dbReference type="CDD" id="cd02674">
    <property type="entry name" value="Peptidase_C19R"/>
    <property type="match status" value="1"/>
</dbReference>
<dbReference type="PANTHER" id="PTHR21646:SF24">
    <property type="entry name" value="UBIQUITIN CARBOXYL-TERMINAL HYDROLASE"/>
    <property type="match status" value="1"/>
</dbReference>
<evidence type="ECO:0000256" key="5">
    <source>
        <dbReference type="ARBA" id="ARBA00022801"/>
    </source>
</evidence>
<keyword evidence="5 7" id="KW-0378">Hydrolase</keyword>
<evidence type="ECO:0000256" key="7">
    <source>
        <dbReference type="RuleBase" id="RU366025"/>
    </source>
</evidence>
<feature type="compositionally biased region" description="Basic and acidic residues" evidence="8">
    <location>
        <begin position="679"/>
        <end position="689"/>
    </location>
</feature>
<evidence type="ECO:0000256" key="4">
    <source>
        <dbReference type="ARBA" id="ARBA00022786"/>
    </source>
</evidence>
<dbReference type="EMBL" id="CM002876">
    <property type="protein sequence ID" value="KFK26347.1"/>
    <property type="molecule type" value="Genomic_DNA"/>
</dbReference>
<keyword evidence="11" id="KW-1185">Reference proteome</keyword>
<dbReference type="InterPro" id="IPR057372">
    <property type="entry name" value="Ubiquitin_UBP8/5"/>
</dbReference>
<dbReference type="EC" id="3.4.19.12" evidence="7"/>
<evidence type="ECO:0000313" key="11">
    <source>
        <dbReference type="Proteomes" id="UP000029120"/>
    </source>
</evidence>
<dbReference type="PROSITE" id="PS00972">
    <property type="entry name" value="USP_1"/>
    <property type="match status" value="1"/>
</dbReference>
<dbReference type="eggNOG" id="KOG1870">
    <property type="taxonomic scope" value="Eukaryota"/>
</dbReference>
<evidence type="ECO:0000256" key="8">
    <source>
        <dbReference type="SAM" id="MobiDB-lite"/>
    </source>
</evidence>
<dbReference type="PROSITE" id="PS00973">
    <property type="entry name" value="USP_2"/>
    <property type="match status" value="1"/>
</dbReference>
<dbReference type="GO" id="GO:0004843">
    <property type="term" value="F:cysteine-type deubiquitinase activity"/>
    <property type="evidence" value="ECO:0007669"/>
    <property type="project" value="UniProtKB-UniRule"/>
</dbReference>
<evidence type="ECO:0000256" key="6">
    <source>
        <dbReference type="ARBA" id="ARBA00022807"/>
    </source>
</evidence>
<dbReference type="PANTHER" id="PTHR21646">
    <property type="entry name" value="UBIQUITIN CARBOXYL-TERMINAL HYDROLASE"/>
    <property type="match status" value="1"/>
</dbReference>
<dbReference type="GO" id="GO:0016579">
    <property type="term" value="P:protein deubiquitination"/>
    <property type="evidence" value="ECO:0007669"/>
    <property type="project" value="InterPro"/>
</dbReference>